<evidence type="ECO:0000256" key="1">
    <source>
        <dbReference type="SAM" id="Phobius"/>
    </source>
</evidence>
<reference evidence="2 4" key="1">
    <citation type="journal article" date="2011" name="Nature">
        <title>The Medicago genome provides insight into the evolution of rhizobial symbioses.</title>
        <authorList>
            <person name="Young N.D."/>
            <person name="Debelle F."/>
            <person name="Oldroyd G.E."/>
            <person name="Geurts R."/>
            <person name="Cannon S.B."/>
            <person name="Udvardi M.K."/>
            <person name="Benedito V.A."/>
            <person name="Mayer K.F."/>
            <person name="Gouzy J."/>
            <person name="Schoof H."/>
            <person name="Van de Peer Y."/>
            <person name="Proost S."/>
            <person name="Cook D.R."/>
            <person name="Meyers B.C."/>
            <person name="Spannagl M."/>
            <person name="Cheung F."/>
            <person name="De Mita S."/>
            <person name="Krishnakumar V."/>
            <person name="Gundlach H."/>
            <person name="Zhou S."/>
            <person name="Mudge J."/>
            <person name="Bharti A.K."/>
            <person name="Murray J.D."/>
            <person name="Naoumkina M.A."/>
            <person name="Rosen B."/>
            <person name="Silverstein K.A."/>
            <person name="Tang H."/>
            <person name="Rombauts S."/>
            <person name="Zhao P.X."/>
            <person name="Zhou P."/>
            <person name="Barbe V."/>
            <person name="Bardou P."/>
            <person name="Bechner M."/>
            <person name="Bellec A."/>
            <person name="Berger A."/>
            <person name="Berges H."/>
            <person name="Bidwell S."/>
            <person name="Bisseling T."/>
            <person name="Choisne N."/>
            <person name="Couloux A."/>
            <person name="Denny R."/>
            <person name="Deshpande S."/>
            <person name="Dai X."/>
            <person name="Doyle J.J."/>
            <person name="Dudez A.M."/>
            <person name="Farmer A.D."/>
            <person name="Fouteau S."/>
            <person name="Franken C."/>
            <person name="Gibelin C."/>
            <person name="Gish J."/>
            <person name="Goldstein S."/>
            <person name="Gonzalez A.J."/>
            <person name="Green P.J."/>
            <person name="Hallab A."/>
            <person name="Hartog M."/>
            <person name="Hua A."/>
            <person name="Humphray S.J."/>
            <person name="Jeong D.H."/>
            <person name="Jing Y."/>
            <person name="Jocker A."/>
            <person name="Kenton S.M."/>
            <person name="Kim D.J."/>
            <person name="Klee K."/>
            <person name="Lai H."/>
            <person name="Lang C."/>
            <person name="Lin S."/>
            <person name="Macmil S.L."/>
            <person name="Magdelenat G."/>
            <person name="Matthews L."/>
            <person name="McCorrison J."/>
            <person name="Monaghan E.L."/>
            <person name="Mun J.H."/>
            <person name="Najar F.Z."/>
            <person name="Nicholson C."/>
            <person name="Noirot C."/>
            <person name="O'Bleness M."/>
            <person name="Paule C.R."/>
            <person name="Poulain J."/>
            <person name="Prion F."/>
            <person name="Qin B."/>
            <person name="Qu C."/>
            <person name="Retzel E.F."/>
            <person name="Riddle C."/>
            <person name="Sallet E."/>
            <person name="Samain S."/>
            <person name="Samson N."/>
            <person name="Sanders I."/>
            <person name="Saurat O."/>
            <person name="Scarpelli C."/>
            <person name="Schiex T."/>
            <person name="Segurens B."/>
            <person name="Severin A.J."/>
            <person name="Sherrier D.J."/>
            <person name="Shi R."/>
            <person name="Sims S."/>
            <person name="Singer S.R."/>
            <person name="Sinharoy S."/>
            <person name="Sterck L."/>
            <person name="Viollet A."/>
            <person name="Wang B.B."/>
            <person name="Wang K."/>
            <person name="Wang M."/>
            <person name="Wang X."/>
            <person name="Warfsmann J."/>
            <person name="Weissenbach J."/>
            <person name="White D.D."/>
            <person name="White J.D."/>
            <person name="Wiley G.B."/>
            <person name="Wincker P."/>
            <person name="Xing Y."/>
            <person name="Yang L."/>
            <person name="Yao Z."/>
            <person name="Ying F."/>
            <person name="Zhai J."/>
            <person name="Zhou L."/>
            <person name="Zuber A."/>
            <person name="Denarie J."/>
            <person name="Dixon R.A."/>
            <person name="May G.D."/>
            <person name="Schwartz D.C."/>
            <person name="Rogers J."/>
            <person name="Quetier F."/>
            <person name="Town C.D."/>
            <person name="Roe B.A."/>
        </authorList>
    </citation>
    <scope>NUCLEOTIDE SEQUENCE [LARGE SCALE GENOMIC DNA]</scope>
    <source>
        <strain evidence="2">A17</strain>
        <strain evidence="3 4">cv. Jemalong A17</strain>
    </source>
</reference>
<sequence>MKIRDPRGKTPRTVLNKIINLLVDKLWCLLLTLGLSLWHLRLRRSGFLMPVPTLLIYPIQQLALTTLA</sequence>
<evidence type="ECO:0000313" key="4">
    <source>
        <dbReference type="Proteomes" id="UP000002051"/>
    </source>
</evidence>
<dbReference type="AlphaFoldDB" id="G7LH01"/>
<organism evidence="2 4">
    <name type="scientific">Medicago truncatula</name>
    <name type="common">Barrel medic</name>
    <name type="synonym">Medicago tribuloides</name>
    <dbReference type="NCBI Taxonomy" id="3880"/>
    <lineage>
        <taxon>Eukaryota</taxon>
        <taxon>Viridiplantae</taxon>
        <taxon>Streptophyta</taxon>
        <taxon>Embryophyta</taxon>
        <taxon>Tracheophyta</taxon>
        <taxon>Spermatophyta</taxon>
        <taxon>Magnoliopsida</taxon>
        <taxon>eudicotyledons</taxon>
        <taxon>Gunneridae</taxon>
        <taxon>Pentapetalae</taxon>
        <taxon>rosids</taxon>
        <taxon>fabids</taxon>
        <taxon>Fabales</taxon>
        <taxon>Fabaceae</taxon>
        <taxon>Papilionoideae</taxon>
        <taxon>50 kb inversion clade</taxon>
        <taxon>NPAAA clade</taxon>
        <taxon>Hologalegina</taxon>
        <taxon>IRL clade</taxon>
        <taxon>Trifolieae</taxon>
        <taxon>Medicago</taxon>
    </lineage>
</organism>
<feature type="transmembrane region" description="Helical" evidence="1">
    <location>
        <begin position="21"/>
        <end position="40"/>
    </location>
</feature>
<keyword evidence="1" id="KW-1133">Transmembrane helix</keyword>
<proteinExistence type="predicted"/>
<name>G7LH01_MEDTR</name>
<keyword evidence="1" id="KW-0472">Membrane</keyword>
<dbReference type="EnsemblPlants" id="AET03250">
    <property type="protein sequence ID" value="AET03250"/>
    <property type="gene ID" value="MTR_8g066580"/>
</dbReference>
<keyword evidence="4" id="KW-1185">Reference proteome</keyword>
<reference evidence="2 4" key="2">
    <citation type="journal article" date="2014" name="BMC Genomics">
        <title>An improved genome release (version Mt4.0) for the model legume Medicago truncatula.</title>
        <authorList>
            <person name="Tang H."/>
            <person name="Krishnakumar V."/>
            <person name="Bidwell S."/>
            <person name="Rosen B."/>
            <person name="Chan A."/>
            <person name="Zhou S."/>
            <person name="Gentzbittel L."/>
            <person name="Childs K.L."/>
            <person name="Yandell M."/>
            <person name="Gundlach H."/>
            <person name="Mayer K.F."/>
            <person name="Schwartz D.C."/>
            <person name="Town C.D."/>
        </authorList>
    </citation>
    <scope>GENOME REANNOTATION</scope>
    <source>
        <strain evidence="3 4">cv. Jemalong A17</strain>
    </source>
</reference>
<accession>G7LH01</accession>
<dbReference type="Proteomes" id="UP000002051">
    <property type="component" value="Chromosome 8"/>
</dbReference>
<dbReference type="HOGENOM" id="CLU_2797850_0_0_1"/>
<reference evidence="3" key="3">
    <citation type="submission" date="2015-04" db="UniProtKB">
        <authorList>
            <consortium name="EnsemblPlants"/>
        </authorList>
    </citation>
    <scope>IDENTIFICATION</scope>
    <source>
        <strain evidence="3">cv. Jemalong A17</strain>
    </source>
</reference>
<dbReference type="PaxDb" id="3880-AET03250"/>
<protein>
    <submittedName>
        <fullName evidence="2">Transmembrane protein, putative</fullName>
    </submittedName>
</protein>
<gene>
    <name evidence="2" type="ordered locus">MTR_8g066580</name>
</gene>
<dbReference type="EMBL" id="CM001224">
    <property type="protein sequence ID" value="AET03250.1"/>
    <property type="molecule type" value="Genomic_DNA"/>
</dbReference>
<evidence type="ECO:0000313" key="2">
    <source>
        <dbReference type="EMBL" id="AET03250.1"/>
    </source>
</evidence>
<keyword evidence="1 2" id="KW-0812">Transmembrane</keyword>
<evidence type="ECO:0000313" key="3">
    <source>
        <dbReference type="EnsemblPlants" id="AET03250"/>
    </source>
</evidence>